<organism evidence="4 5">
    <name type="scientific">Gordonia otitidis (strain DSM 44809 / CCUG 52243 / JCM 12355 / NBRC 100426 / IFM 10032)</name>
    <dbReference type="NCBI Taxonomy" id="1108044"/>
    <lineage>
        <taxon>Bacteria</taxon>
        <taxon>Bacillati</taxon>
        <taxon>Actinomycetota</taxon>
        <taxon>Actinomycetes</taxon>
        <taxon>Mycobacteriales</taxon>
        <taxon>Gordoniaceae</taxon>
        <taxon>Gordonia</taxon>
    </lineage>
</organism>
<feature type="domain" description="Tetracyclin repressor-like C-terminal" evidence="3">
    <location>
        <begin position="68"/>
        <end position="173"/>
    </location>
</feature>
<protein>
    <submittedName>
        <fullName evidence="4">TetR family transcriptional regulator</fullName>
    </submittedName>
</protein>
<dbReference type="Proteomes" id="UP000005038">
    <property type="component" value="Unassembled WGS sequence"/>
</dbReference>
<evidence type="ECO:0000256" key="2">
    <source>
        <dbReference type="ARBA" id="ARBA00023163"/>
    </source>
</evidence>
<evidence type="ECO:0000313" key="4">
    <source>
        <dbReference type="EMBL" id="GAB33689.1"/>
    </source>
</evidence>
<dbReference type="SUPFAM" id="SSF46689">
    <property type="entry name" value="Homeodomain-like"/>
    <property type="match status" value="1"/>
</dbReference>
<dbReference type="InterPro" id="IPR036271">
    <property type="entry name" value="Tet_transcr_reg_TetR-rel_C_sf"/>
</dbReference>
<reference evidence="4" key="1">
    <citation type="submission" date="2012-02" db="EMBL/GenBank/DDBJ databases">
        <title>Whole genome shotgun sequence of Gordonia otitidis NBRC 100426.</title>
        <authorList>
            <person name="Yoshida I."/>
            <person name="Hosoyama A."/>
            <person name="Tsuchikane K."/>
            <person name="Katsumata H."/>
            <person name="Yamazaki S."/>
            <person name="Fujita N."/>
        </authorList>
    </citation>
    <scope>NUCLEOTIDE SEQUENCE [LARGE SCALE GENOMIC DNA]</scope>
    <source>
        <strain evidence="4">NBRC 100426</strain>
    </source>
</reference>
<proteinExistence type="predicted"/>
<name>H5TJN1_GORO1</name>
<dbReference type="Pfam" id="PF16859">
    <property type="entry name" value="TetR_C_11"/>
    <property type="match status" value="1"/>
</dbReference>
<evidence type="ECO:0000259" key="3">
    <source>
        <dbReference type="Pfam" id="PF16859"/>
    </source>
</evidence>
<dbReference type="STRING" id="1108044.GOOTI_077_00100"/>
<comment type="caution">
    <text evidence="4">The sequence shown here is derived from an EMBL/GenBank/DDBJ whole genome shotgun (WGS) entry which is preliminary data.</text>
</comment>
<gene>
    <name evidence="4" type="ORF">GOOTI_077_00100</name>
</gene>
<evidence type="ECO:0000313" key="5">
    <source>
        <dbReference type="Proteomes" id="UP000005038"/>
    </source>
</evidence>
<dbReference type="SUPFAM" id="SSF48498">
    <property type="entry name" value="Tetracyclin repressor-like, C-terminal domain"/>
    <property type="match status" value="1"/>
</dbReference>
<keyword evidence="5" id="KW-1185">Reference proteome</keyword>
<dbReference type="InterPro" id="IPR009057">
    <property type="entry name" value="Homeodomain-like_sf"/>
</dbReference>
<evidence type="ECO:0000256" key="1">
    <source>
        <dbReference type="ARBA" id="ARBA00023015"/>
    </source>
</evidence>
<dbReference type="Gene3D" id="1.10.357.10">
    <property type="entry name" value="Tetracycline Repressor, domain 2"/>
    <property type="match status" value="1"/>
</dbReference>
<accession>H5TJN1</accession>
<dbReference type="AlphaFoldDB" id="H5TJN1"/>
<dbReference type="InterPro" id="IPR011075">
    <property type="entry name" value="TetR_C"/>
</dbReference>
<keyword evidence="2" id="KW-0804">Transcription</keyword>
<dbReference type="EMBL" id="BAFB01000077">
    <property type="protein sequence ID" value="GAB33689.1"/>
    <property type="molecule type" value="Genomic_DNA"/>
</dbReference>
<keyword evidence="1" id="KW-0805">Transcription regulation</keyword>
<sequence>MTITDSSTAVPMTTAITLTPTGGPVLAEVSSVAAAAGTSKTVLYRRWDTKVEMVMSAMVDVAREVLSVPDTGSLSTDLHTILVRMRARLTEIGSETIRSLLADLPVGSTDALLRLITSHVDDVMAPTLERARERGELGPGALAPRAAALPFDLARHEFFITGTMSDDSIDEIISICVIPLWTTLTNTAGT</sequence>